<dbReference type="Pfam" id="PF11658">
    <property type="entry name" value="CBP_BcsG"/>
    <property type="match status" value="1"/>
</dbReference>
<keyword evidence="2" id="KW-1185">Reference proteome</keyword>
<dbReference type="InterPro" id="IPR017744">
    <property type="entry name" value="BcsG"/>
</dbReference>
<dbReference type="AlphaFoldDB" id="A0A4Z0L167"/>
<reference evidence="1 2" key="1">
    <citation type="submission" date="2018-03" db="EMBL/GenBank/DDBJ databases">
        <title>Non-Typhoidal Salmonella genome sequencing and assembly.</title>
        <authorList>
            <person name="Matchawe C."/>
        </authorList>
    </citation>
    <scope>NUCLEOTIDE SEQUENCE [LARGE SCALE GENOMIC DNA]</scope>
    <source>
        <strain evidence="1 2">22sa</strain>
    </source>
</reference>
<gene>
    <name evidence="1" type="primary">bcsG</name>
    <name evidence="1" type="ORF">C9F07_24320</name>
</gene>
<name>A0A4Z0L167_SALET</name>
<organism evidence="1 2">
    <name type="scientific">Salmonella enterica subsp. enterica serovar Poona</name>
    <dbReference type="NCBI Taxonomy" id="436295"/>
    <lineage>
        <taxon>Bacteria</taxon>
        <taxon>Pseudomonadati</taxon>
        <taxon>Pseudomonadota</taxon>
        <taxon>Gammaproteobacteria</taxon>
        <taxon>Enterobacterales</taxon>
        <taxon>Enterobacteriaceae</taxon>
        <taxon>Salmonella</taxon>
    </lineage>
</organism>
<dbReference type="Proteomes" id="UP000298196">
    <property type="component" value="Unassembled WGS sequence"/>
</dbReference>
<sequence length="153" mass="16819">SPAPHRRTTTCAPPRPPEAQPCALLVINICSLSWSDVEAAGLMSHPLWSHFDILFKHFNSGTSYSGPAAIRLLRASCGQPSHTRLYQPADNECYLFDNLAKLGFIQHLMMDHNGEFGGFLKEVRENGGMQSELMNQSGLPTALLSFDGSPVYD</sequence>
<accession>A0A4Z0L167</accession>
<comment type="caution">
    <text evidence="1">The sequence shown here is derived from an EMBL/GenBank/DDBJ whole genome shotgun (WGS) entry which is preliminary data.</text>
</comment>
<proteinExistence type="predicted"/>
<protein>
    <submittedName>
        <fullName evidence="1">Cellulose biosynthesis protein BcsG</fullName>
    </submittedName>
</protein>
<evidence type="ECO:0000313" key="2">
    <source>
        <dbReference type="Proteomes" id="UP000298196"/>
    </source>
</evidence>
<evidence type="ECO:0000313" key="1">
    <source>
        <dbReference type="EMBL" id="TGD50732.1"/>
    </source>
</evidence>
<dbReference type="EMBL" id="PYKI01002463">
    <property type="protein sequence ID" value="TGD50732.1"/>
    <property type="molecule type" value="Genomic_DNA"/>
</dbReference>
<feature type="non-terminal residue" evidence="1">
    <location>
        <position position="1"/>
    </location>
</feature>
<feature type="non-terminal residue" evidence="1">
    <location>
        <position position="153"/>
    </location>
</feature>